<dbReference type="Pfam" id="PF16537">
    <property type="entry name" value="T2SSB"/>
    <property type="match status" value="1"/>
</dbReference>
<comment type="caution">
    <text evidence="3">The sequence shown here is derived from an EMBL/GenBank/DDBJ whole genome shotgun (WGS) entry which is preliminary data.</text>
</comment>
<accession>A0ABQ1KM82</accession>
<name>A0ABQ1KM82_9BURK</name>
<dbReference type="EMBL" id="BMKG01000010">
    <property type="protein sequence ID" value="GGC03772.1"/>
    <property type="molecule type" value="Genomic_DNA"/>
</dbReference>
<keyword evidence="1" id="KW-0472">Membrane</keyword>
<evidence type="ECO:0000313" key="4">
    <source>
        <dbReference type="Proteomes" id="UP000622638"/>
    </source>
</evidence>
<feature type="domain" description="Type II secretion system protein GspB C-terminal" evidence="2">
    <location>
        <begin position="162"/>
        <end position="219"/>
    </location>
</feature>
<dbReference type="Proteomes" id="UP000622638">
    <property type="component" value="Unassembled WGS sequence"/>
</dbReference>
<sequence>MSYILEALKKAEAERRLGATPTLHAASLDGAAVPTGAAARRPLVAVVAVMGLVIAGLAAVVWRQADDRVVPVAAEPVVVAPVAVAAPAPTPVAVAAPAPTPIVAARAPDPAPVPKPAVVAAPAPPPPAVAPAVTPESKPAREPDDSAIQALRDLPEPIRRAIPAYSMDGYMYSPNPADRLVLIDKVLRREGEEVAPGLVLEKLLPKGAVFTFRGYRYRVAF</sequence>
<keyword evidence="1" id="KW-0812">Transmembrane</keyword>
<dbReference type="InterPro" id="IPR032389">
    <property type="entry name" value="GspB_C"/>
</dbReference>
<feature type="transmembrane region" description="Helical" evidence="1">
    <location>
        <begin position="43"/>
        <end position="62"/>
    </location>
</feature>
<keyword evidence="4" id="KW-1185">Reference proteome</keyword>
<dbReference type="RefSeq" id="WP_188915984.1">
    <property type="nucleotide sequence ID" value="NZ_BMKG01000010.1"/>
</dbReference>
<protein>
    <recommendedName>
        <fullName evidence="2">Type II secretion system protein GspB C-terminal domain-containing protein</fullName>
    </recommendedName>
</protein>
<keyword evidence="1" id="KW-1133">Transmembrane helix</keyword>
<gene>
    <name evidence="3" type="ORF">GCM10011572_27200</name>
</gene>
<evidence type="ECO:0000313" key="3">
    <source>
        <dbReference type="EMBL" id="GGC03772.1"/>
    </source>
</evidence>
<evidence type="ECO:0000259" key="2">
    <source>
        <dbReference type="Pfam" id="PF16537"/>
    </source>
</evidence>
<reference evidence="4" key="1">
    <citation type="journal article" date="2019" name="Int. J. Syst. Evol. Microbiol.">
        <title>The Global Catalogue of Microorganisms (GCM) 10K type strain sequencing project: providing services to taxonomists for standard genome sequencing and annotation.</title>
        <authorList>
            <consortium name="The Broad Institute Genomics Platform"/>
            <consortium name="The Broad Institute Genome Sequencing Center for Infectious Disease"/>
            <person name="Wu L."/>
            <person name="Ma J."/>
        </authorList>
    </citation>
    <scope>NUCLEOTIDE SEQUENCE [LARGE SCALE GENOMIC DNA]</scope>
    <source>
        <strain evidence="4">CGMCC 1.15931</strain>
    </source>
</reference>
<organism evidence="3 4">
    <name type="scientific">Pseudoduganella buxea</name>
    <dbReference type="NCBI Taxonomy" id="1949069"/>
    <lineage>
        <taxon>Bacteria</taxon>
        <taxon>Pseudomonadati</taxon>
        <taxon>Pseudomonadota</taxon>
        <taxon>Betaproteobacteria</taxon>
        <taxon>Burkholderiales</taxon>
        <taxon>Oxalobacteraceae</taxon>
        <taxon>Telluria group</taxon>
        <taxon>Pseudoduganella</taxon>
    </lineage>
</organism>
<proteinExistence type="predicted"/>
<evidence type="ECO:0000256" key="1">
    <source>
        <dbReference type="SAM" id="Phobius"/>
    </source>
</evidence>